<protein>
    <submittedName>
        <fullName evidence="7">NADH dehydrogenase</fullName>
    </submittedName>
</protein>
<dbReference type="RefSeq" id="WP_086889797.1">
    <property type="nucleotide sequence ID" value="NZ_CP019893.1"/>
</dbReference>
<dbReference type="KEGG" id="naj:B1756_18015"/>
<dbReference type="InterPro" id="IPR051169">
    <property type="entry name" value="NADH-Q_oxidoreductase"/>
</dbReference>
<feature type="domain" description="FAD/NAD(P)-binding" evidence="6">
    <location>
        <begin position="1"/>
        <end position="269"/>
    </location>
</feature>
<organism evidence="7 8">
    <name type="scientific">Natrarchaeobaculum aegyptiacum</name>
    <dbReference type="NCBI Taxonomy" id="745377"/>
    <lineage>
        <taxon>Archaea</taxon>
        <taxon>Methanobacteriati</taxon>
        <taxon>Methanobacteriota</taxon>
        <taxon>Stenosarchaea group</taxon>
        <taxon>Halobacteria</taxon>
        <taxon>Halobacteriales</taxon>
        <taxon>Natrialbaceae</taxon>
        <taxon>Natrarchaeobaculum</taxon>
    </lineage>
</organism>
<keyword evidence="3" id="KW-0285">Flavoprotein</keyword>
<keyword evidence="8" id="KW-1185">Reference proteome</keyword>
<dbReference type="Proteomes" id="UP000250088">
    <property type="component" value="Chromosome"/>
</dbReference>
<dbReference type="OrthoDB" id="38899at2157"/>
<dbReference type="PANTHER" id="PTHR42913">
    <property type="entry name" value="APOPTOSIS-INDUCING FACTOR 1"/>
    <property type="match status" value="1"/>
</dbReference>
<comment type="similarity">
    <text evidence="2">Belongs to the NADH dehydrogenase family.</text>
</comment>
<dbReference type="EMBL" id="CP019893">
    <property type="protein sequence ID" value="ARS91427.1"/>
    <property type="molecule type" value="Genomic_DNA"/>
</dbReference>
<name>A0A2Z2HZJ8_9EURY</name>
<dbReference type="InterPro" id="IPR036188">
    <property type="entry name" value="FAD/NAD-bd_sf"/>
</dbReference>
<evidence type="ECO:0000256" key="5">
    <source>
        <dbReference type="ARBA" id="ARBA00023002"/>
    </source>
</evidence>
<dbReference type="PANTHER" id="PTHR42913:SF3">
    <property type="entry name" value="64 KDA MITOCHONDRIAL NADH DEHYDROGENASE (EUROFUNG)"/>
    <property type="match status" value="1"/>
</dbReference>
<gene>
    <name evidence="7" type="ORF">B1756_18015</name>
</gene>
<evidence type="ECO:0000256" key="3">
    <source>
        <dbReference type="ARBA" id="ARBA00022630"/>
    </source>
</evidence>
<dbReference type="Gene3D" id="3.50.50.100">
    <property type="match status" value="1"/>
</dbReference>
<sequence>MHVVVLGGGYAGLTLTRLLERDLPEDVDLTLVDRTPDHLIQTELHRVIRRPELAGEITLPLPALLERATVRVSEVESIDREGRVVSLADGEVSYDIAAVCLGARTADYGLEGVDEHGLPLKRLVDATRIRARVREALEESDGVARLVVGGAGLSGIQVAGELAALVEEYRDETGAPNAGTDETPGDPTVTILEQFDAVAPAFSEGFQRTVERTLEANGVDVRTGVTVERANTDAITLESGETVPADCFVWTGGIEGGDAVDGERATVEADLRLDDRTVALGDAVRVVDATGTAVPASAQSAVREAQTAATNVTRLVEADRAGEDLESVDLERFEFDSPGWVVSVGDDAVAQVGSTVLTGKKAKAIKKSVGVGYRSSIGAYGPLADAASRRVFADD</sequence>
<evidence type="ECO:0000259" key="6">
    <source>
        <dbReference type="Pfam" id="PF07992"/>
    </source>
</evidence>
<dbReference type="GeneID" id="32896010"/>
<keyword evidence="5" id="KW-0560">Oxidoreductase</keyword>
<dbReference type="GO" id="GO:0019646">
    <property type="term" value="P:aerobic electron transport chain"/>
    <property type="evidence" value="ECO:0007669"/>
    <property type="project" value="TreeGrafter"/>
</dbReference>
<dbReference type="InterPro" id="IPR023753">
    <property type="entry name" value="FAD/NAD-binding_dom"/>
</dbReference>
<evidence type="ECO:0000256" key="4">
    <source>
        <dbReference type="ARBA" id="ARBA00022827"/>
    </source>
</evidence>
<dbReference type="GO" id="GO:0003955">
    <property type="term" value="F:NAD(P)H dehydrogenase (quinone) activity"/>
    <property type="evidence" value="ECO:0007669"/>
    <property type="project" value="TreeGrafter"/>
</dbReference>
<evidence type="ECO:0000313" key="8">
    <source>
        <dbReference type="Proteomes" id="UP000250088"/>
    </source>
</evidence>
<evidence type="ECO:0000256" key="1">
    <source>
        <dbReference type="ARBA" id="ARBA00001974"/>
    </source>
</evidence>
<accession>A0A2Z2HZJ8</accession>
<evidence type="ECO:0000313" key="7">
    <source>
        <dbReference type="EMBL" id="ARS91427.1"/>
    </source>
</evidence>
<evidence type="ECO:0000256" key="2">
    <source>
        <dbReference type="ARBA" id="ARBA00005272"/>
    </source>
</evidence>
<dbReference type="Pfam" id="PF07992">
    <property type="entry name" value="Pyr_redox_2"/>
    <property type="match status" value="1"/>
</dbReference>
<dbReference type="AlphaFoldDB" id="A0A2Z2HZJ8"/>
<proteinExistence type="inferred from homology"/>
<dbReference type="SUPFAM" id="SSF51905">
    <property type="entry name" value="FAD/NAD(P)-binding domain"/>
    <property type="match status" value="2"/>
</dbReference>
<reference evidence="8" key="1">
    <citation type="submission" date="2017-02" db="EMBL/GenBank/DDBJ databases">
        <title>Natronthermophilus aegyptiacus gen. nov.,sp. nov., an aerobic, extremely halophilic alkalithermophilic archaeon isolated from the athalassohaline Wadi An Natrun, Egypt.</title>
        <authorList>
            <person name="Zhao B."/>
        </authorList>
    </citation>
    <scope>NUCLEOTIDE SEQUENCE [LARGE SCALE GENOMIC DNA]</scope>
    <source>
        <strain evidence="8">JW/NM-HA 15</strain>
    </source>
</reference>
<keyword evidence="4" id="KW-0274">FAD</keyword>
<comment type="cofactor">
    <cofactor evidence="1">
        <name>FAD</name>
        <dbReference type="ChEBI" id="CHEBI:57692"/>
    </cofactor>
</comment>